<organism evidence="7 8">
    <name type="scientific">Brevundimonas balnearis</name>
    <dbReference type="NCBI Taxonomy" id="1572858"/>
    <lineage>
        <taxon>Bacteria</taxon>
        <taxon>Pseudomonadati</taxon>
        <taxon>Pseudomonadota</taxon>
        <taxon>Alphaproteobacteria</taxon>
        <taxon>Caulobacterales</taxon>
        <taxon>Caulobacteraceae</taxon>
        <taxon>Brevundimonas</taxon>
    </lineage>
</organism>
<keyword evidence="8" id="KW-1185">Reference proteome</keyword>
<dbReference type="PANTHER" id="PTHR37423">
    <property type="entry name" value="SOLUBLE LYTIC MUREIN TRANSGLYCOSYLASE-RELATED"/>
    <property type="match status" value="1"/>
</dbReference>
<protein>
    <submittedName>
        <fullName evidence="7">Lytic transglycosylase domain-containing protein</fullName>
    </submittedName>
</protein>
<comment type="similarity">
    <text evidence="1">Belongs to the transglycosylase Slt family.</text>
</comment>
<dbReference type="Gene3D" id="1.25.20.10">
    <property type="entry name" value="Bacterial muramidases"/>
    <property type="match status" value="1"/>
</dbReference>
<dbReference type="SUPFAM" id="SSF53955">
    <property type="entry name" value="Lysozyme-like"/>
    <property type="match status" value="1"/>
</dbReference>
<feature type="region of interest" description="Disordered" evidence="4">
    <location>
        <begin position="522"/>
        <end position="541"/>
    </location>
</feature>
<dbReference type="CDD" id="cd13401">
    <property type="entry name" value="Slt70-like"/>
    <property type="match status" value="1"/>
</dbReference>
<dbReference type="PANTHER" id="PTHR37423:SF5">
    <property type="entry name" value="SOLUBLE LYTIC MUREIN TRANSGLYCOSYLASE"/>
    <property type="match status" value="1"/>
</dbReference>
<dbReference type="InterPro" id="IPR008939">
    <property type="entry name" value="Lytic_TGlycosylase_superhlx_U"/>
</dbReference>
<feature type="domain" description="Transglycosylase SLT" evidence="6">
    <location>
        <begin position="362"/>
        <end position="462"/>
    </location>
</feature>
<feature type="signal peptide" evidence="5">
    <location>
        <begin position="1"/>
        <end position="22"/>
    </location>
</feature>
<dbReference type="Pfam" id="PF01464">
    <property type="entry name" value="SLT"/>
    <property type="match status" value="1"/>
</dbReference>
<comment type="similarity">
    <text evidence="2">Belongs to the virb1 family.</text>
</comment>
<accession>A0ABV6R3U2</accession>
<comment type="caution">
    <text evidence="7">The sequence shown here is derived from an EMBL/GenBank/DDBJ whole genome shotgun (WGS) entry which is preliminary data.</text>
</comment>
<evidence type="ECO:0000256" key="2">
    <source>
        <dbReference type="ARBA" id="ARBA00009387"/>
    </source>
</evidence>
<dbReference type="EMBL" id="JBHLSW010000007">
    <property type="protein sequence ID" value="MFC0634291.1"/>
    <property type="molecule type" value="Genomic_DNA"/>
</dbReference>
<dbReference type="InterPro" id="IPR023346">
    <property type="entry name" value="Lysozyme-like_dom_sf"/>
</dbReference>
<dbReference type="Proteomes" id="UP001589906">
    <property type="component" value="Unassembled WGS sequence"/>
</dbReference>
<evidence type="ECO:0000259" key="6">
    <source>
        <dbReference type="Pfam" id="PF01464"/>
    </source>
</evidence>
<evidence type="ECO:0000256" key="4">
    <source>
        <dbReference type="SAM" id="MobiDB-lite"/>
    </source>
</evidence>
<dbReference type="InterPro" id="IPR008258">
    <property type="entry name" value="Transglycosylase_SLT_dom_1"/>
</dbReference>
<name>A0ABV6R3U2_9CAUL</name>
<evidence type="ECO:0000313" key="7">
    <source>
        <dbReference type="EMBL" id="MFC0634291.1"/>
    </source>
</evidence>
<reference evidence="7 8" key="1">
    <citation type="submission" date="2024-09" db="EMBL/GenBank/DDBJ databases">
        <authorList>
            <person name="Sun Q."/>
            <person name="Mori K."/>
        </authorList>
    </citation>
    <scope>NUCLEOTIDE SEQUENCE [LARGE SCALE GENOMIC DNA]</scope>
    <source>
        <strain evidence="7 8">NCAIM B.02621</strain>
    </source>
</reference>
<sequence>MTRALLAGIVGAFVFAAAAAKAQTMPVRLLSPEDRLTYTTAFDALSRGDLELARRAAQAVQDRVLLGRLEFERLFHPDHSATYEELSAWLETYADLPEAPRAYSLALRRKPDGAPDPTPPSRGRTWTAMMSGGGRNMEHDPARAARVALNNERFDEAVEVGAQIGDWWTVALANYRLGRFIPSYDAFRRVAEDPTEDPWIRAGAAVWAAKAAEGAARLEEINPMLRLAAQWPATFYGQIALHRLGETPTIENLGPRPYQPQGELRRAAYRPTEAQAEDIETLSRFVRDEPVARRAVALLEVGRRSEAQTEVRRGLRTAIDDGARALWTRLAEVMGARPRDADARTIDATLYPMPVLEPEGGFVVERALVYALARKETGFDPSARSSVGAYGIMQVMPYTASELTGDAGFRAQPDRLLVPATNLRIGQMYLQRMLGHEALQGDLLRVVASYNAGPGPMIDALRKLGPDPDPLLLIETIDVPQARDYVEKVVSAYWIYQRMMGGPLNTLDAAATGAPRVPLQLDFVPPPPVQMADAPTATGAP</sequence>
<evidence type="ECO:0000256" key="1">
    <source>
        <dbReference type="ARBA" id="ARBA00007734"/>
    </source>
</evidence>
<proteinExistence type="inferred from homology"/>
<gene>
    <name evidence="7" type="ORF">ACFFGE_10435</name>
</gene>
<evidence type="ECO:0000256" key="5">
    <source>
        <dbReference type="SAM" id="SignalP"/>
    </source>
</evidence>
<dbReference type="SUPFAM" id="SSF48435">
    <property type="entry name" value="Bacterial muramidases"/>
    <property type="match status" value="1"/>
</dbReference>
<evidence type="ECO:0000256" key="3">
    <source>
        <dbReference type="ARBA" id="ARBA00022729"/>
    </source>
</evidence>
<dbReference type="Gene3D" id="1.10.530.10">
    <property type="match status" value="1"/>
</dbReference>
<keyword evidence="3 5" id="KW-0732">Signal</keyword>
<evidence type="ECO:0000313" key="8">
    <source>
        <dbReference type="Proteomes" id="UP001589906"/>
    </source>
</evidence>
<feature type="chain" id="PRO_5045690973" evidence="5">
    <location>
        <begin position="23"/>
        <end position="541"/>
    </location>
</feature>
<dbReference type="RefSeq" id="WP_376836313.1">
    <property type="nucleotide sequence ID" value="NZ_JBHLSW010000007.1"/>
</dbReference>